<evidence type="ECO:0000256" key="9">
    <source>
        <dbReference type="ARBA" id="ARBA00023295"/>
    </source>
</evidence>
<evidence type="ECO:0000313" key="14">
    <source>
        <dbReference type="EMBL" id="MBB1125824.1"/>
    </source>
</evidence>
<evidence type="ECO:0000256" key="5">
    <source>
        <dbReference type="ARBA" id="ARBA00013433"/>
    </source>
</evidence>
<dbReference type="PRINTS" id="PR01002">
    <property type="entry name" value="FLGFLGJ"/>
</dbReference>
<feature type="domain" description="Mannosyl-glycoprotein endo-beta-N-acetylglucosamidase-like" evidence="13">
    <location>
        <begin position="163"/>
        <end position="323"/>
    </location>
</feature>
<dbReference type="GO" id="GO:0044780">
    <property type="term" value="P:bacterial-type flagellum assembly"/>
    <property type="evidence" value="ECO:0007669"/>
    <property type="project" value="InterPro"/>
</dbReference>
<evidence type="ECO:0000313" key="15">
    <source>
        <dbReference type="Proteomes" id="UP000548632"/>
    </source>
</evidence>
<dbReference type="Pfam" id="PF10135">
    <property type="entry name" value="Rod-binding"/>
    <property type="match status" value="1"/>
</dbReference>
<evidence type="ECO:0000256" key="2">
    <source>
        <dbReference type="ARBA" id="ARBA00004418"/>
    </source>
</evidence>
<comment type="similarity">
    <text evidence="3">In the N-terminal section; belongs to the FlgJ family.</text>
</comment>
<evidence type="ECO:0000256" key="12">
    <source>
        <dbReference type="SAM" id="MobiDB-lite"/>
    </source>
</evidence>
<dbReference type="Pfam" id="PF01832">
    <property type="entry name" value="Glucosaminidase"/>
    <property type="match status" value="1"/>
</dbReference>
<evidence type="ECO:0000256" key="1">
    <source>
        <dbReference type="ARBA" id="ARBA00002954"/>
    </source>
</evidence>
<evidence type="ECO:0000259" key="13">
    <source>
        <dbReference type="SMART" id="SM00047"/>
    </source>
</evidence>
<evidence type="ECO:0000256" key="8">
    <source>
        <dbReference type="ARBA" id="ARBA00022801"/>
    </source>
</evidence>
<keyword evidence="14" id="KW-0969">Cilium</keyword>
<dbReference type="GO" id="GO:0071555">
    <property type="term" value="P:cell wall organization"/>
    <property type="evidence" value="ECO:0007669"/>
    <property type="project" value="UniProtKB-KW"/>
</dbReference>
<keyword evidence="10" id="KW-0961">Cell wall biogenesis/degradation</keyword>
<dbReference type="EMBL" id="JABVCQ010000010">
    <property type="protein sequence ID" value="MBB1125824.1"/>
    <property type="molecule type" value="Genomic_DNA"/>
</dbReference>
<evidence type="ECO:0000256" key="6">
    <source>
        <dbReference type="ARBA" id="ARBA00022764"/>
    </source>
</evidence>
<dbReference type="RefSeq" id="WP_182583454.1">
    <property type="nucleotide sequence ID" value="NZ_JABVCQ010000010.1"/>
</dbReference>
<sequence length="340" mass="36913">MLPPKLPSTNHALAADPSGLHQLRQTARAGDQAGLEAAARAFEALLVGQMLKQMRAASSSISSGMFDSPQTELYQDLQDQEMARVTSEQGEGLGIRQALMRQLGGSVGSETAASARQLKMPERNSSLRPMRRLELSPDANSGANQTSATRRVSTGQPPPPIQAGDWPPRTNADFVRVLLPQAEAAGEKLGMDPMILLAQSALETGWGRHVPRRGDGRSSYNLFGIKADRRWEGDYVSVGTLEFRGGAARREQARFRAYDSPADSFIDYVNFLQVNPRYRTALTSNNSQEFVRGLQRAGYATDPSYAAKILGIYDQMHSLLAKSSQAPGPVAMTPNKQPTG</sequence>
<dbReference type="InterPro" id="IPR051056">
    <property type="entry name" value="Glycosyl_Hydrolase_73"/>
</dbReference>
<feature type="compositionally biased region" description="Polar residues" evidence="12">
    <location>
        <begin position="138"/>
        <end position="155"/>
    </location>
</feature>
<name>A0A839HB49_9GAMM</name>
<comment type="subcellular location">
    <subcellularLocation>
        <location evidence="2">Periplasm</location>
    </subcellularLocation>
</comment>
<dbReference type="NCBIfam" id="TIGR02541">
    <property type="entry name" value="flagell_FlgJ"/>
    <property type="match status" value="1"/>
</dbReference>
<dbReference type="InterPro" id="IPR002901">
    <property type="entry name" value="MGlyc_endo_b_GlcNAc-like_dom"/>
</dbReference>
<dbReference type="AlphaFoldDB" id="A0A839HB49"/>
<dbReference type="GO" id="GO:0016798">
    <property type="term" value="F:hydrolase activity, acting on glycosyl bonds"/>
    <property type="evidence" value="ECO:0007669"/>
    <property type="project" value="UniProtKB-KW"/>
</dbReference>
<dbReference type="PANTHER" id="PTHR33308">
    <property type="entry name" value="PEPTIDOGLYCAN HYDROLASE FLGJ"/>
    <property type="match status" value="1"/>
</dbReference>
<comment type="similarity">
    <text evidence="4">In the C-terminal section; belongs to the glycosyl hydrolase 73 family.</text>
</comment>
<keyword evidence="7" id="KW-1005">Bacterial flagellum biogenesis</keyword>
<keyword evidence="14" id="KW-0282">Flagellum</keyword>
<evidence type="ECO:0000256" key="11">
    <source>
        <dbReference type="ARBA" id="ARBA00030835"/>
    </source>
</evidence>
<dbReference type="Proteomes" id="UP000548632">
    <property type="component" value="Unassembled WGS sequence"/>
</dbReference>
<accession>A0A839HB49</accession>
<dbReference type="Gene3D" id="1.10.530.10">
    <property type="match status" value="1"/>
</dbReference>
<evidence type="ECO:0000256" key="3">
    <source>
        <dbReference type="ARBA" id="ARBA00006880"/>
    </source>
</evidence>
<dbReference type="Gene3D" id="2.10.70.40">
    <property type="entry name" value="peptidoglycan hydrolase"/>
    <property type="match status" value="1"/>
</dbReference>
<evidence type="ECO:0000256" key="4">
    <source>
        <dbReference type="ARBA" id="ARBA00007974"/>
    </source>
</evidence>
<keyword evidence="8 14" id="KW-0378">Hydrolase</keyword>
<protein>
    <recommendedName>
        <fullName evidence="5">Peptidoglycan hydrolase FlgJ</fullName>
    </recommendedName>
    <alternativeName>
        <fullName evidence="11">Muramidase FlgJ</fullName>
    </alternativeName>
</protein>
<comment type="function">
    <text evidence="1">Flagellum-specific muramidase which hydrolyzes the peptidoglycan layer to assemble the rod structure in the periplasmic space.</text>
</comment>
<keyword evidence="9" id="KW-0326">Glycosidase</keyword>
<proteinExistence type="inferred from homology"/>
<dbReference type="SMART" id="SM00047">
    <property type="entry name" value="LYZ2"/>
    <property type="match status" value="1"/>
</dbReference>
<dbReference type="GO" id="GO:0071973">
    <property type="term" value="P:bacterial-type flagellum-dependent cell motility"/>
    <property type="evidence" value="ECO:0007669"/>
    <property type="project" value="TreeGrafter"/>
</dbReference>
<dbReference type="GO" id="GO:0042597">
    <property type="term" value="C:periplasmic space"/>
    <property type="evidence" value="ECO:0007669"/>
    <property type="project" value="UniProtKB-SubCell"/>
</dbReference>
<gene>
    <name evidence="14" type="primary">flgJ</name>
    <name evidence="14" type="ORF">HUK38_06200</name>
</gene>
<keyword evidence="6" id="KW-0574">Periplasm</keyword>
<evidence type="ECO:0000256" key="10">
    <source>
        <dbReference type="ARBA" id="ARBA00023316"/>
    </source>
</evidence>
<keyword evidence="14" id="KW-0966">Cell projection</keyword>
<reference evidence="14 15" key="1">
    <citation type="journal article" date="2020" name="Arch. Microbiol.">
        <title>The genome sequence of the giant phototrophic gammaproteobacterium Thiospirillum jenense gives insight into its physiological properties and phylogenetic relationships.</title>
        <authorList>
            <person name="Imhoff J.F."/>
            <person name="Meyer T.E."/>
            <person name="Kyndt J.A."/>
        </authorList>
    </citation>
    <scope>NUCLEOTIDE SEQUENCE [LARGE SCALE GENOMIC DNA]</scope>
    <source>
        <strain evidence="14 15">DSM 216</strain>
    </source>
</reference>
<dbReference type="GO" id="GO:0004040">
    <property type="term" value="F:amidase activity"/>
    <property type="evidence" value="ECO:0007669"/>
    <property type="project" value="InterPro"/>
</dbReference>
<dbReference type="InterPro" id="IPR019301">
    <property type="entry name" value="Flagellar_prot_FlgJ_N"/>
</dbReference>
<dbReference type="InterPro" id="IPR013377">
    <property type="entry name" value="FlgJ"/>
</dbReference>
<dbReference type="PANTHER" id="PTHR33308:SF9">
    <property type="entry name" value="PEPTIDOGLYCAN HYDROLASE FLGJ"/>
    <property type="match status" value="1"/>
</dbReference>
<feature type="region of interest" description="Disordered" evidence="12">
    <location>
        <begin position="106"/>
        <end position="169"/>
    </location>
</feature>
<evidence type="ECO:0000256" key="7">
    <source>
        <dbReference type="ARBA" id="ARBA00022795"/>
    </source>
</evidence>
<comment type="caution">
    <text evidence="14">The sequence shown here is derived from an EMBL/GenBank/DDBJ whole genome shotgun (WGS) entry which is preliminary data.</text>
</comment>
<keyword evidence="15" id="KW-1185">Reference proteome</keyword>
<organism evidence="14 15">
    <name type="scientific">Thiospirillum jenense</name>
    <dbReference type="NCBI Taxonomy" id="1653858"/>
    <lineage>
        <taxon>Bacteria</taxon>
        <taxon>Pseudomonadati</taxon>
        <taxon>Pseudomonadota</taxon>
        <taxon>Gammaproteobacteria</taxon>
        <taxon>Chromatiales</taxon>
        <taxon>Chromatiaceae</taxon>
        <taxon>Thiospirillum</taxon>
    </lineage>
</organism>